<reference evidence="2 3" key="1">
    <citation type="submission" date="2024-03" db="EMBL/GenBank/DDBJ databases">
        <authorList>
            <person name="Jo J.-H."/>
        </authorList>
    </citation>
    <scope>NUCLEOTIDE SEQUENCE [LARGE SCALE GENOMIC DNA]</scope>
    <source>
        <strain evidence="2 3">PS1R-30</strain>
    </source>
</reference>
<evidence type="ECO:0000313" key="3">
    <source>
        <dbReference type="Proteomes" id="UP001361239"/>
    </source>
</evidence>
<accession>A0ABU8RX66</accession>
<dbReference type="Proteomes" id="UP001361239">
    <property type="component" value="Unassembled WGS sequence"/>
</dbReference>
<organism evidence="2 3">
    <name type="scientific">Novosphingobium anseongense</name>
    <dbReference type="NCBI Taxonomy" id="3133436"/>
    <lineage>
        <taxon>Bacteria</taxon>
        <taxon>Pseudomonadati</taxon>
        <taxon>Pseudomonadota</taxon>
        <taxon>Alphaproteobacteria</taxon>
        <taxon>Sphingomonadales</taxon>
        <taxon>Sphingomonadaceae</taxon>
        <taxon>Novosphingobium</taxon>
    </lineage>
</organism>
<keyword evidence="3" id="KW-1185">Reference proteome</keyword>
<dbReference type="InterPro" id="IPR045761">
    <property type="entry name" value="ODP_dom"/>
</dbReference>
<dbReference type="InterPro" id="IPR036866">
    <property type="entry name" value="RibonucZ/Hydroxyglut_hydro"/>
</dbReference>
<proteinExistence type="predicted"/>
<protein>
    <submittedName>
        <fullName evidence="2">MBL fold metallo-hydrolase</fullName>
    </submittedName>
</protein>
<feature type="domain" description="Metallo-beta-lactamase" evidence="1">
    <location>
        <begin position="40"/>
        <end position="236"/>
    </location>
</feature>
<dbReference type="SMART" id="SM00849">
    <property type="entry name" value="Lactamase_B"/>
    <property type="match status" value="1"/>
</dbReference>
<name>A0ABU8RX66_9SPHN</name>
<dbReference type="PANTHER" id="PTHR43717">
    <property type="entry name" value="ANAEROBIC NITRIC OXIDE REDUCTASE FLAVORUBREDOXIN"/>
    <property type="match status" value="1"/>
</dbReference>
<dbReference type="Pfam" id="PF19583">
    <property type="entry name" value="ODP"/>
    <property type="match status" value="1"/>
</dbReference>
<gene>
    <name evidence="2" type="ORF">WG901_11750</name>
</gene>
<dbReference type="Gene3D" id="3.60.15.10">
    <property type="entry name" value="Ribonuclease Z/Hydroxyacylglutathione hydrolase-like"/>
    <property type="match status" value="1"/>
</dbReference>
<dbReference type="InterPro" id="IPR001279">
    <property type="entry name" value="Metallo-B-lactamas"/>
</dbReference>
<dbReference type="EMBL" id="JBBHJZ010000002">
    <property type="protein sequence ID" value="MEJ5977314.1"/>
    <property type="molecule type" value="Genomic_DNA"/>
</dbReference>
<comment type="caution">
    <text evidence="2">The sequence shown here is derived from an EMBL/GenBank/DDBJ whole genome shotgun (WGS) entry which is preliminary data.</text>
</comment>
<dbReference type="RefSeq" id="WP_339587253.1">
    <property type="nucleotide sequence ID" value="NZ_JBBHJZ010000002.1"/>
</dbReference>
<dbReference type="PANTHER" id="PTHR43717:SF1">
    <property type="entry name" value="ANAEROBIC NITRIC OXIDE REDUCTASE FLAVORUBREDOXIN"/>
    <property type="match status" value="1"/>
</dbReference>
<evidence type="ECO:0000259" key="1">
    <source>
        <dbReference type="SMART" id="SM00849"/>
    </source>
</evidence>
<dbReference type="SUPFAM" id="SSF56281">
    <property type="entry name" value="Metallo-hydrolase/oxidoreductase"/>
    <property type="match status" value="1"/>
</dbReference>
<evidence type="ECO:0000313" key="2">
    <source>
        <dbReference type="EMBL" id="MEJ5977314.1"/>
    </source>
</evidence>
<sequence length="262" mass="28493">MSHFDFDPAATAPRQYPLEVAPDTFCIRALTPSVGGTWTNLNSMVIRGAEPVVVDTGMVTHREQWFEDVFSLVPADELRWIFVSHIDTDHAGNLIEALARCPNAAMITSRGESFRVAASLGVPFARMRLVDEGECFAVGDRELTALRPPVYDSPYTRGLFDESTGVYYASDAFCAPIPGAPVDWTDEIDPDLWAEGLARFHHASLCPWVALVDPAKYQAEIDALARRAIGTIVSAHSPVIRGAAVARAFELLARLPAAAVPA</sequence>